<dbReference type="SMART" id="SM00965">
    <property type="entry name" value="STN"/>
    <property type="match status" value="1"/>
</dbReference>
<evidence type="ECO:0000313" key="5">
    <source>
        <dbReference type="EMBL" id="AXB04741.1"/>
    </source>
</evidence>
<dbReference type="InterPro" id="IPR011514">
    <property type="entry name" value="Secretin_N_2"/>
</dbReference>
<feature type="region of interest" description="Disordered" evidence="4">
    <location>
        <begin position="167"/>
        <end position="221"/>
    </location>
</feature>
<dbReference type="Gene3D" id="3.55.50.30">
    <property type="match status" value="1"/>
</dbReference>
<dbReference type="GO" id="GO:0019867">
    <property type="term" value="C:outer membrane"/>
    <property type="evidence" value="ECO:0007669"/>
    <property type="project" value="InterPro"/>
</dbReference>
<dbReference type="InterPro" id="IPR013358">
    <property type="entry name" value="Pilus_biogenesis_MshL"/>
</dbReference>
<dbReference type="PROSITE" id="PS51257">
    <property type="entry name" value="PROKAR_LIPOPROTEIN"/>
    <property type="match status" value="1"/>
</dbReference>
<feature type="compositionally biased region" description="Low complexity" evidence="4">
    <location>
        <begin position="176"/>
        <end position="201"/>
    </location>
</feature>
<name>A0A3S5WUX9_AERCA</name>
<protein>
    <submittedName>
        <fullName evidence="5">Pilus (MSHA type) biogenesis protein MshL</fullName>
    </submittedName>
</protein>
<dbReference type="GO" id="GO:0009297">
    <property type="term" value="P:pilus assembly"/>
    <property type="evidence" value="ECO:0007669"/>
    <property type="project" value="InterPro"/>
</dbReference>
<evidence type="ECO:0000313" key="6">
    <source>
        <dbReference type="Proteomes" id="UP000266778"/>
    </source>
</evidence>
<evidence type="ECO:0000256" key="2">
    <source>
        <dbReference type="ARBA" id="ARBA00023136"/>
    </source>
</evidence>
<dbReference type="GO" id="GO:0009306">
    <property type="term" value="P:protein secretion"/>
    <property type="evidence" value="ECO:0007669"/>
    <property type="project" value="InterPro"/>
</dbReference>
<dbReference type="PRINTS" id="PR00811">
    <property type="entry name" value="BCTERIALGSPD"/>
</dbReference>
<proteinExistence type="predicted"/>
<keyword evidence="1" id="KW-0813">Transport</keyword>
<dbReference type="EMBL" id="CP025706">
    <property type="protein sequence ID" value="AXB04741.1"/>
    <property type="molecule type" value="Genomic_DNA"/>
</dbReference>
<dbReference type="InterPro" id="IPR011662">
    <property type="entry name" value="Secretin/TonB_short_N"/>
</dbReference>
<sequence length="558" mass="60127">MKKNPFCLLPLALAVVGCTTYRHPEPVQAKDALKQAMSEQSPTAPLTSLPPSVQSELLQLNRPQQPMTIPEKRMRIAAHDVDAVEFFGSLFKGSRYSVAVHPGVAGVISVELKDVTLQEALATVGDMYGFDVQRKGNVFHVYPAGLRTETIPVNYLMMARRGLSRTSVSTGGVTANDNNNGNNNNFDNGLNNSGNNNSQGNTASGDNNTNSNGTRIETDSNNDYWTDLRDALQTLIGTGEGRAVITSPQAGLVTVRAYPKELKAVREFLDQSGEHLKRQVVLEARILEVSLNEGYEQGVDWSGLSASWDGGKGITGGGSLMDSPIASTPNQIFRALGGGAGFTISDGNFNVAVSLLKTQGDVNTLSSPRVTATNNQKAVIKVGTDEYFVTNASTTTTTSGTSAPIVTPNVELTPFFSGIALDVTPQIDEQGKVLLHIHPSVIDTEEQSKTINVGTADPLVLPLAKSSIRESDTVVQANNGDIIVIGGLMKTDRQEIVSKVPLLGDIPWVGEAFTNRRESNRKVELVILLKPTVVEKDTWQKELQRSSELLDKWYPPKG</sequence>
<dbReference type="InterPro" id="IPR001775">
    <property type="entry name" value="GspD/PilQ"/>
</dbReference>
<dbReference type="GO" id="GO:0015627">
    <property type="term" value="C:type II protein secretion system complex"/>
    <property type="evidence" value="ECO:0007669"/>
    <property type="project" value="TreeGrafter"/>
</dbReference>
<gene>
    <name evidence="5" type="primary">mshL</name>
    <name evidence="5" type="ORF">C1C91_06720</name>
</gene>
<dbReference type="AlphaFoldDB" id="A0A3S5WUX9"/>
<reference evidence="5" key="1">
    <citation type="journal article" date="2019" name="J Environ">
        <title>Genetic characterization and potential molecular dissemination mechanism of tet (31) gene in Aeromonas caviae from an oxytetracycline wastewater treatment system.</title>
        <authorList>
            <person name="Shi Y."/>
            <person name="Tian Z."/>
            <person name="Leclercq S.O."/>
            <person name="Zhang H."/>
            <person name="Yang M."/>
            <person name="Zhang Y."/>
        </authorList>
    </citation>
    <scope>NUCLEOTIDE SEQUENCE</scope>
    <source>
        <strain evidence="5">T25-39</strain>
    </source>
</reference>
<dbReference type="RefSeq" id="WP_111896479.1">
    <property type="nucleotide sequence ID" value="NZ_CAWNXP010000234.1"/>
</dbReference>
<dbReference type="PANTHER" id="PTHR30332">
    <property type="entry name" value="PROBABLE GENERAL SECRETION PATHWAY PROTEIN D"/>
    <property type="match status" value="1"/>
</dbReference>
<accession>A0A3S5WUX9</accession>
<dbReference type="InterPro" id="IPR050810">
    <property type="entry name" value="Bact_Secretion_Sys_Channel"/>
</dbReference>
<keyword evidence="3" id="KW-0998">Cell outer membrane</keyword>
<dbReference type="Pfam" id="PF07655">
    <property type="entry name" value="Secretin_N_2"/>
    <property type="match status" value="1"/>
</dbReference>
<dbReference type="InterPro" id="IPR004846">
    <property type="entry name" value="T2SS/T3SS_dom"/>
</dbReference>
<feature type="compositionally biased region" description="Polar residues" evidence="4">
    <location>
        <begin position="202"/>
        <end position="221"/>
    </location>
</feature>
<dbReference type="NCBIfam" id="TIGR02519">
    <property type="entry name" value="pilus_MshL"/>
    <property type="match status" value="1"/>
</dbReference>
<evidence type="ECO:0000256" key="3">
    <source>
        <dbReference type="ARBA" id="ARBA00023237"/>
    </source>
</evidence>
<organism evidence="5 6">
    <name type="scientific">Aeromonas caviae</name>
    <name type="common">Aeromonas punctata</name>
    <dbReference type="NCBI Taxonomy" id="648"/>
    <lineage>
        <taxon>Bacteria</taxon>
        <taxon>Pseudomonadati</taxon>
        <taxon>Pseudomonadota</taxon>
        <taxon>Gammaproteobacteria</taxon>
        <taxon>Aeromonadales</taxon>
        <taxon>Aeromonadaceae</taxon>
        <taxon>Aeromonas</taxon>
    </lineage>
</organism>
<dbReference type="Pfam" id="PF00263">
    <property type="entry name" value="Secretin"/>
    <property type="match status" value="1"/>
</dbReference>
<evidence type="ECO:0000256" key="4">
    <source>
        <dbReference type="SAM" id="MobiDB-lite"/>
    </source>
</evidence>
<evidence type="ECO:0000256" key="1">
    <source>
        <dbReference type="ARBA" id="ARBA00022448"/>
    </source>
</evidence>
<keyword evidence="2" id="KW-0472">Membrane</keyword>
<dbReference type="PANTHER" id="PTHR30332:SF17">
    <property type="entry name" value="TYPE IV PILIATION SYSTEM PROTEIN DR_0774-RELATED"/>
    <property type="match status" value="1"/>
</dbReference>
<dbReference type="Proteomes" id="UP000266778">
    <property type="component" value="Chromosome"/>
</dbReference>